<evidence type="ECO:0000313" key="2">
    <source>
        <dbReference type="Proteomes" id="UP001189757"/>
    </source>
</evidence>
<dbReference type="SUPFAM" id="SSF46689">
    <property type="entry name" value="Homeodomain-like"/>
    <property type="match status" value="1"/>
</dbReference>
<keyword evidence="2" id="KW-1185">Reference proteome</keyword>
<dbReference type="Proteomes" id="UP001189757">
    <property type="component" value="Unassembled WGS sequence"/>
</dbReference>
<organism evidence="1 2">
    <name type="scientific">Ralstonia flaminis</name>
    <dbReference type="NCBI Taxonomy" id="3058597"/>
    <lineage>
        <taxon>Bacteria</taxon>
        <taxon>Pseudomonadati</taxon>
        <taxon>Pseudomonadota</taxon>
        <taxon>Betaproteobacteria</taxon>
        <taxon>Burkholderiales</taxon>
        <taxon>Burkholderiaceae</taxon>
        <taxon>Ralstonia</taxon>
    </lineage>
</organism>
<dbReference type="Gene3D" id="1.10.10.10">
    <property type="entry name" value="Winged helix-like DNA-binding domain superfamily/Winged helix DNA-binding domain"/>
    <property type="match status" value="1"/>
</dbReference>
<dbReference type="RefSeq" id="WP_316682566.1">
    <property type="nucleotide sequence ID" value="NZ_CATZLL010000018.1"/>
</dbReference>
<evidence type="ECO:0000313" key="1">
    <source>
        <dbReference type="EMBL" id="CAJ0821583.1"/>
    </source>
</evidence>
<dbReference type="InterPro" id="IPR009057">
    <property type="entry name" value="Homeodomain-like_sf"/>
</dbReference>
<name>A0ABN9JQZ7_9RALS</name>
<dbReference type="InterPro" id="IPR007367">
    <property type="entry name" value="DUF433"/>
</dbReference>
<comment type="caution">
    <text evidence="1">The sequence shown here is derived from an EMBL/GenBank/DDBJ whole genome shotgun (WGS) entry which is preliminary data.</text>
</comment>
<protein>
    <submittedName>
        <fullName evidence="1">Uncharacterized protein</fullName>
    </submittedName>
</protein>
<dbReference type="InterPro" id="IPR036388">
    <property type="entry name" value="WH-like_DNA-bd_sf"/>
</dbReference>
<reference evidence="1 2" key="1">
    <citation type="submission" date="2023-07" db="EMBL/GenBank/DDBJ databases">
        <authorList>
            <person name="Peeters C."/>
        </authorList>
    </citation>
    <scope>NUCLEOTIDE SEQUENCE [LARGE SCALE GENOMIC DNA]</scope>
    <source>
        <strain evidence="1 2">LMG 18101</strain>
    </source>
</reference>
<proteinExistence type="predicted"/>
<dbReference type="Pfam" id="PF04255">
    <property type="entry name" value="DUF433"/>
    <property type="match status" value="1"/>
</dbReference>
<gene>
    <name evidence="1" type="ORF">LMG18101_04675</name>
</gene>
<sequence>MADLTTRQVHSLVRIGALPAALVVGTRNRYFAPLAAVFAAFYFQTHEELTLAARKRAIAVLCERVLERSDCQIFLALNGRLRKTEFDWSVPFGCVTITLKPYVHTAIKHVLQARRALRRIVEDPGILSGTACFKGTRLPIRNALAAVAAGIPFATLHAAYPFLSPSLLDDAAVYVRIRPNAGRERRAAQLFRQLKPVHSKVVRTSKNSQ</sequence>
<dbReference type="EMBL" id="CATZLL010000018">
    <property type="protein sequence ID" value="CAJ0821583.1"/>
    <property type="molecule type" value="Genomic_DNA"/>
</dbReference>
<accession>A0ABN9JQZ7</accession>